<dbReference type="InterPro" id="IPR021734">
    <property type="entry name" value="DUF3303"/>
</dbReference>
<gene>
    <name evidence="1" type="ORF">NIES267_30750</name>
</gene>
<dbReference type="AlphaFoldDB" id="A0A1Z4LQS5"/>
<organism evidence="1 2">
    <name type="scientific">Calothrix parasitica NIES-267</name>
    <dbReference type="NCBI Taxonomy" id="1973488"/>
    <lineage>
        <taxon>Bacteria</taxon>
        <taxon>Bacillati</taxon>
        <taxon>Cyanobacteriota</taxon>
        <taxon>Cyanophyceae</taxon>
        <taxon>Nostocales</taxon>
        <taxon>Calotrichaceae</taxon>
        <taxon>Calothrix</taxon>
    </lineage>
</organism>
<dbReference type="EMBL" id="AP018227">
    <property type="protein sequence ID" value="BAY83586.1"/>
    <property type="molecule type" value="Genomic_DNA"/>
</dbReference>
<evidence type="ECO:0000313" key="2">
    <source>
        <dbReference type="Proteomes" id="UP000218418"/>
    </source>
</evidence>
<reference evidence="1 2" key="1">
    <citation type="submission" date="2017-06" db="EMBL/GenBank/DDBJ databases">
        <title>Genome sequencing of cyanobaciteial culture collection at National Institute for Environmental Studies (NIES).</title>
        <authorList>
            <person name="Hirose Y."/>
            <person name="Shimura Y."/>
            <person name="Fujisawa T."/>
            <person name="Nakamura Y."/>
            <person name="Kawachi M."/>
        </authorList>
    </citation>
    <scope>NUCLEOTIDE SEQUENCE [LARGE SCALE GENOMIC DNA]</scope>
    <source>
        <strain evidence="1 2">NIES-267</strain>
    </source>
</reference>
<accession>A0A1Z4LQS5</accession>
<dbReference type="Proteomes" id="UP000218418">
    <property type="component" value="Chromosome"/>
</dbReference>
<protein>
    <recommendedName>
        <fullName evidence="3">DUF3303 domain-containing protein</fullName>
    </recommendedName>
</protein>
<sequence>MLFMVIEKFKDSRAKEIYYRYQQKGRMLPDGLKYIDSWVEVNLNRCFQLMECDDLTLFQEWILEWQDLVEFEVIPVVSSEDAVKVNAQMNAVEDIYDENPF</sequence>
<name>A0A1Z4LQS5_9CYAN</name>
<dbReference type="OrthoDB" id="9801877at2"/>
<keyword evidence="2" id="KW-1185">Reference proteome</keyword>
<proteinExistence type="predicted"/>
<evidence type="ECO:0000313" key="1">
    <source>
        <dbReference type="EMBL" id="BAY83586.1"/>
    </source>
</evidence>
<dbReference type="Pfam" id="PF11746">
    <property type="entry name" value="DUF3303"/>
    <property type="match status" value="1"/>
</dbReference>
<evidence type="ECO:0008006" key="3">
    <source>
        <dbReference type="Google" id="ProtNLM"/>
    </source>
</evidence>